<dbReference type="PANTHER" id="PTHR30383">
    <property type="entry name" value="THIOESTERASE 1/PROTEASE 1/LYSOPHOSPHOLIPASE L1"/>
    <property type="match status" value="1"/>
</dbReference>
<dbReference type="InterPro" id="IPR036514">
    <property type="entry name" value="SGNH_hydro_sf"/>
</dbReference>
<dbReference type="EMBL" id="BSFJ01000020">
    <property type="protein sequence ID" value="GLK73121.1"/>
    <property type="molecule type" value="Genomic_DNA"/>
</dbReference>
<dbReference type="Pfam" id="PF13472">
    <property type="entry name" value="Lipase_GDSL_2"/>
    <property type="match status" value="1"/>
</dbReference>
<sequence length="234" mass="24069">MSRFLHRLIAFSALALFTGVAGALTPAAAEPLRIVALGDSLTAGFGLPASQSFPTRLEAALRAKGHEVVIENAGVSGDTTSAGLARLDWSVPEGTDGVILELGANDALRGLDPAIPERSLGAILARLKARGIPVLMAGMQAPPNFGAAYRARFDPIYERLAAQYDVELYPFFLDGVAGETALNQKDGIHPTAAGVEVIVARMLPAVEAFLETLKTPSPAAGTPADTGAGTGAPG</sequence>
<gene>
    <name evidence="3" type="ORF">GCM10017643_32370</name>
</gene>
<dbReference type="GO" id="GO:0004622">
    <property type="term" value="F:phosphatidylcholine lysophospholipase activity"/>
    <property type="evidence" value="ECO:0007669"/>
    <property type="project" value="TreeGrafter"/>
</dbReference>
<evidence type="ECO:0000259" key="2">
    <source>
        <dbReference type="Pfam" id="PF13472"/>
    </source>
</evidence>
<reference evidence="3" key="1">
    <citation type="journal article" date="2014" name="Int. J. Syst. Evol. Microbiol.">
        <title>Complete genome sequence of Corynebacterium casei LMG S-19264T (=DSM 44701T), isolated from a smear-ripened cheese.</title>
        <authorList>
            <consortium name="US DOE Joint Genome Institute (JGI-PGF)"/>
            <person name="Walter F."/>
            <person name="Albersmeier A."/>
            <person name="Kalinowski J."/>
            <person name="Ruckert C."/>
        </authorList>
    </citation>
    <scope>NUCLEOTIDE SEQUENCE</scope>
    <source>
        <strain evidence="3">VKM B-2484</strain>
    </source>
</reference>
<dbReference type="Gene3D" id="3.40.50.1110">
    <property type="entry name" value="SGNH hydrolase"/>
    <property type="match status" value="1"/>
</dbReference>
<evidence type="ECO:0000256" key="1">
    <source>
        <dbReference type="SAM" id="SignalP"/>
    </source>
</evidence>
<dbReference type="InterPro" id="IPR051532">
    <property type="entry name" value="Ester_Hydrolysis_Enzymes"/>
</dbReference>
<keyword evidence="4" id="KW-1185">Reference proteome</keyword>
<protein>
    <submittedName>
        <fullName evidence="3">Arylesterase</fullName>
    </submittedName>
</protein>
<organism evidence="3 4">
    <name type="scientific">Ancylobacter dichloromethanicus</name>
    <dbReference type="NCBI Taxonomy" id="518825"/>
    <lineage>
        <taxon>Bacteria</taxon>
        <taxon>Pseudomonadati</taxon>
        <taxon>Pseudomonadota</taxon>
        <taxon>Alphaproteobacteria</taxon>
        <taxon>Hyphomicrobiales</taxon>
        <taxon>Xanthobacteraceae</taxon>
        <taxon>Ancylobacter</taxon>
    </lineage>
</organism>
<proteinExistence type="predicted"/>
<dbReference type="Proteomes" id="UP001143370">
    <property type="component" value="Unassembled WGS sequence"/>
</dbReference>
<dbReference type="SUPFAM" id="SSF52266">
    <property type="entry name" value="SGNH hydrolase"/>
    <property type="match status" value="1"/>
</dbReference>
<evidence type="ECO:0000313" key="4">
    <source>
        <dbReference type="Proteomes" id="UP001143370"/>
    </source>
</evidence>
<name>A0A9W6N0F6_9HYPH</name>
<accession>A0A9W6N0F6</accession>
<dbReference type="InterPro" id="IPR013830">
    <property type="entry name" value="SGNH_hydro"/>
</dbReference>
<dbReference type="AlphaFoldDB" id="A0A9W6N0F6"/>
<keyword evidence="1" id="KW-0732">Signal</keyword>
<dbReference type="PANTHER" id="PTHR30383:SF24">
    <property type="entry name" value="THIOESTERASE 1_PROTEASE 1_LYSOPHOSPHOLIPASE L1"/>
    <property type="match status" value="1"/>
</dbReference>
<evidence type="ECO:0000313" key="3">
    <source>
        <dbReference type="EMBL" id="GLK73121.1"/>
    </source>
</evidence>
<feature type="chain" id="PRO_5040817490" evidence="1">
    <location>
        <begin position="24"/>
        <end position="234"/>
    </location>
</feature>
<comment type="caution">
    <text evidence="3">The sequence shown here is derived from an EMBL/GenBank/DDBJ whole genome shotgun (WGS) entry which is preliminary data.</text>
</comment>
<feature type="domain" description="SGNH hydrolase-type esterase" evidence="2">
    <location>
        <begin position="36"/>
        <end position="195"/>
    </location>
</feature>
<reference evidence="3" key="2">
    <citation type="submission" date="2023-01" db="EMBL/GenBank/DDBJ databases">
        <authorList>
            <person name="Sun Q."/>
            <person name="Evtushenko L."/>
        </authorList>
    </citation>
    <scope>NUCLEOTIDE SEQUENCE</scope>
    <source>
        <strain evidence="3">VKM B-2484</strain>
    </source>
</reference>
<feature type="signal peptide" evidence="1">
    <location>
        <begin position="1"/>
        <end position="23"/>
    </location>
</feature>
<dbReference type="CDD" id="cd01822">
    <property type="entry name" value="Lysophospholipase_L1_like"/>
    <property type="match status" value="1"/>
</dbReference>